<accession>A0AAU9UMN0</accession>
<dbReference type="Proteomes" id="UP001153954">
    <property type="component" value="Unassembled WGS sequence"/>
</dbReference>
<sequence length="81" mass="9686">MDFVDSLNFIDDMDVEYMETFRESNIVRARINPFEQYDDVQLKKIQRQNNFTPRLTQRLGNYGINKQGVRTELTNQNLLPE</sequence>
<gene>
    <name evidence="1" type="ORF">EEDITHA_LOCUS15703</name>
</gene>
<name>A0AAU9UMN0_EUPED</name>
<evidence type="ECO:0000313" key="1">
    <source>
        <dbReference type="EMBL" id="CAH2100894.1"/>
    </source>
</evidence>
<evidence type="ECO:0000313" key="2">
    <source>
        <dbReference type="Proteomes" id="UP001153954"/>
    </source>
</evidence>
<keyword evidence="2" id="KW-1185">Reference proteome</keyword>
<reference evidence="1" key="1">
    <citation type="submission" date="2022-03" db="EMBL/GenBank/DDBJ databases">
        <authorList>
            <person name="Tunstrom K."/>
        </authorList>
    </citation>
    <scope>NUCLEOTIDE SEQUENCE</scope>
</reference>
<dbReference type="EMBL" id="CAKOGL010000023">
    <property type="protein sequence ID" value="CAH2100894.1"/>
    <property type="molecule type" value="Genomic_DNA"/>
</dbReference>
<dbReference type="AlphaFoldDB" id="A0AAU9UMN0"/>
<proteinExistence type="predicted"/>
<organism evidence="1 2">
    <name type="scientific">Euphydryas editha</name>
    <name type="common">Edith's checkerspot</name>
    <dbReference type="NCBI Taxonomy" id="104508"/>
    <lineage>
        <taxon>Eukaryota</taxon>
        <taxon>Metazoa</taxon>
        <taxon>Ecdysozoa</taxon>
        <taxon>Arthropoda</taxon>
        <taxon>Hexapoda</taxon>
        <taxon>Insecta</taxon>
        <taxon>Pterygota</taxon>
        <taxon>Neoptera</taxon>
        <taxon>Endopterygota</taxon>
        <taxon>Lepidoptera</taxon>
        <taxon>Glossata</taxon>
        <taxon>Ditrysia</taxon>
        <taxon>Papilionoidea</taxon>
        <taxon>Nymphalidae</taxon>
        <taxon>Nymphalinae</taxon>
        <taxon>Euphydryas</taxon>
    </lineage>
</organism>
<comment type="caution">
    <text evidence="1">The sequence shown here is derived from an EMBL/GenBank/DDBJ whole genome shotgun (WGS) entry which is preliminary data.</text>
</comment>
<protein>
    <submittedName>
        <fullName evidence="1">Uncharacterized protein</fullName>
    </submittedName>
</protein>